<dbReference type="InterPro" id="IPR001523">
    <property type="entry name" value="Paired_dom"/>
</dbReference>
<dbReference type="AlphaFoldDB" id="D2KTZ3"/>
<keyword evidence="3" id="KW-0217">Developmental protein</keyword>
<evidence type="ECO:0000256" key="8">
    <source>
        <dbReference type="ARBA" id="ARBA00023163"/>
    </source>
</evidence>
<evidence type="ECO:0000256" key="6">
    <source>
        <dbReference type="ARBA" id="ARBA00023125"/>
    </source>
</evidence>
<comment type="similarity">
    <text evidence="2">Belongs to the paired homeobox family.</text>
</comment>
<evidence type="ECO:0000256" key="9">
    <source>
        <dbReference type="ARBA" id="ARBA00023242"/>
    </source>
</evidence>
<name>D2KTZ3_9CNID</name>
<dbReference type="InterPro" id="IPR043565">
    <property type="entry name" value="PAX_fam"/>
</dbReference>
<dbReference type="Pfam" id="PF00292">
    <property type="entry name" value="PAX"/>
    <property type="match status" value="1"/>
</dbReference>
<dbReference type="PROSITE" id="PS51057">
    <property type="entry name" value="PAIRED_2"/>
    <property type="match status" value="1"/>
</dbReference>
<feature type="domain" description="Homeobox" evidence="12">
    <location>
        <begin position="370"/>
        <end position="430"/>
    </location>
</feature>
<protein>
    <submittedName>
        <fullName evidence="14">Transcription factor Pax-E</fullName>
    </submittedName>
</protein>
<dbReference type="GO" id="GO:0005634">
    <property type="term" value="C:nucleus"/>
    <property type="evidence" value="ECO:0007669"/>
    <property type="project" value="UniProtKB-SubCell"/>
</dbReference>
<sequence>MEKQEDTNNKRIDVMENQSLLSGHLHAKVIELAKEHFPPADIAKRLNLNESYVTKLIDEIVARKSSTKMNWIGGSKPKVATPQVVEKIEQLKRENPTIFAWEIREKLISSEVCIVSNCPSVSSINRILRNRASERAKRALQQEEERLLESMISPSNRCEKGFPPYHDRGFPSHHGRYKYSLCQRYTCPLPHCRSRIDESQWRAYKNNLSERFISNRYSESLERLFPRPFSKIDIGSYARRLDREEHRNIQNKISRDENYRFLPSFLSNPPPLLHHDKMHSPTDINESKSSELSFSEKYIKGGEHTKQTDVHEKLPYDNKRMSESESISCDVNAHKNEEDERRSVFSDHECEANDRYTDRDIKHCSYDYKRKIRRSRTTFTTKQLSLLEKEFQKFHYPDVGTREELAAKINMSEARVQVWFSNRRAKWRRKRRTPIDVLAEKPKNCQHSCCKL</sequence>
<dbReference type="CDD" id="cd00086">
    <property type="entry name" value="homeodomain"/>
    <property type="match status" value="1"/>
</dbReference>
<dbReference type="Gene3D" id="1.10.10.60">
    <property type="entry name" value="Homeodomain-like"/>
    <property type="match status" value="1"/>
</dbReference>
<dbReference type="PROSITE" id="PS00027">
    <property type="entry name" value="HOMEOBOX_1"/>
    <property type="match status" value="1"/>
</dbReference>
<evidence type="ECO:0000256" key="10">
    <source>
        <dbReference type="PROSITE-ProRule" id="PRU00108"/>
    </source>
</evidence>
<dbReference type="FunFam" id="1.10.10.10:FF:000003">
    <property type="entry name" value="Paired box protein Pax-6"/>
    <property type="match status" value="1"/>
</dbReference>
<reference evidence="14" key="1">
    <citation type="journal article" date="2010" name="Proc. Natl. Acad. Sci. U.S.A.">
        <title>Flexibly deployed Pax genes in eye development at the early evolution of animals demonstrated by studies on a hydrozoan jellyfish.</title>
        <authorList>
            <person name="Suga H."/>
            <person name="Tschopp P."/>
            <person name="Graziussi D.F."/>
            <person name="Stierwald M."/>
            <person name="Schmid V."/>
            <person name="Gehring W.J."/>
        </authorList>
    </citation>
    <scope>NUCLEOTIDE SEQUENCE</scope>
</reference>
<dbReference type="PANTHER" id="PTHR45636">
    <property type="entry name" value="PAIRED BOX PROTEIN PAX-6-RELATED-RELATED"/>
    <property type="match status" value="1"/>
</dbReference>
<keyword evidence="8" id="KW-0804">Transcription</keyword>
<dbReference type="InterPro" id="IPR009057">
    <property type="entry name" value="Homeodomain-like_sf"/>
</dbReference>
<dbReference type="GO" id="GO:0000978">
    <property type="term" value="F:RNA polymerase II cis-regulatory region sequence-specific DNA binding"/>
    <property type="evidence" value="ECO:0007669"/>
    <property type="project" value="TreeGrafter"/>
</dbReference>
<evidence type="ECO:0000313" key="14">
    <source>
        <dbReference type="EMBL" id="BAI66186.1"/>
    </source>
</evidence>
<evidence type="ECO:0000256" key="7">
    <source>
        <dbReference type="ARBA" id="ARBA00023155"/>
    </source>
</evidence>
<dbReference type="InterPro" id="IPR001356">
    <property type="entry name" value="HD"/>
</dbReference>
<dbReference type="InterPro" id="IPR036388">
    <property type="entry name" value="WH-like_DNA-bd_sf"/>
</dbReference>
<evidence type="ECO:0000259" key="13">
    <source>
        <dbReference type="PROSITE" id="PS51057"/>
    </source>
</evidence>
<feature type="DNA-binding region" description="Homeobox" evidence="10">
    <location>
        <begin position="372"/>
        <end position="431"/>
    </location>
</feature>
<evidence type="ECO:0000256" key="5">
    <source>
        <dbReference type="ARBA" id="ARBA00023015"/>
    </source>
</evidence>
<keyword evidence="5" id="KW-0805">Transcription regulation</keyword>
<dbReference type="SMART" id="SM00351">
    <property type="entry name" value="PAX"/>
    <property type="match status" value="1"/>
</dbReference>
<dbReference type="PRINTS" id="PR00027">
    <property type="entry name" value="PAIREDBOX"/>
</dbReference>
<evidence type="ECO:0000256" key="2">
    <source>
        <dbReference type="ARBA" id="ARBA00005733"/>
    </source>
</evidence>
<evidence type="ECO:0000259" key="12">
    <source>
        <dbReference type="PROSITE" id="PS50071"/>
    </source>
</evidence>
<accession>D2KTZ3</accession>
<comment type="subcellular location">
    <subcellularLocation>
        <location evidence="1 10 11">Nucleus</location>
    </subcellularLocation>
</comment>
<dbReference type="EMBL" id="AB379658">
    <property type="protein sequence ID" value="BAI66186.1"/>
    <property type="molecule type" value="mRNA"/>
</dbReference>
<evidence type="ECO:0000256" key="4">
    <source>
        <dbReference type="ARBA" id="ARBA00022724"/>
    </source>
</evidence>
<dbReference type="Pfam" id="PF00046">
    <property type="entry name" value="Homeodomain"/>
    <property type="match status" value="1"/>
</dbReference>
<dbReference type="PROSITE" id="PS50071">
    <property type="entry name" value="HOMEOBOX_2"/>
    <property type="match status" value="1"/>
</dbReference>
<dbReference type="GO" id="GO:0000981">
    <property type="term" value="F:DNA-binding transcription factor activity, RNA polymerase II-specific"/>
    <property type="evidence" value="ECO:0007669"/>
    <property type="project" value="InterPro"/>
</dbReference>
<keyword evidence="9 10" id="KW-0539">Nucleus</keyword>
<organism evidence="14">
    <name type="scientific">Cladonema radiatum</name>
    <dbReference type="NCBI Taxonomy" id="264074"/>
    <lineage>
        <taxon>Eukaryota</taxon>
        <taxon>Metazoa</taxon>
        <taxon>Cnidaria</taxon>
        <taxon>Hydrozoa</taxon>
        <taxon>Hydroidolina</taxon>
        <taxon>Anthoathecata</taxon>
        <taxon>Capitata</taxon>
        <taxon>Cladonematidae</taxon>
        <taxon>Cladonema</taxon>
    </lineage>
</organism>
<feature type="domain" description="Paired" evidence="13">
    <location>
        <begin position="4"/>
        <end position="131"/>
    </location>
</feature>
<dbReference type="SUPFAM" id="SSF46689">
    <property type="entry name" value="Homeodomain-like"/>
    <property type="match status" value="2"/>
</dbReference>
<keyword evidence="6 10" id="KW-0238">DNA-binding</keyword>
<evidence type="ECO:0000256" key="1">
    <source>
        <dbReference type="ARBA" id="ARBA00004123"/>
    </source>
</evidence>
<dbReference type="FunFam" id="1.10.10.60:FF:000679">
    <property type="entry name" value="Homeobox protein aristaless"/>
    <property type="match status" value="1"/>
</dbReference>
<gene>
    <name evidence="14" type="primary">CrPax-E</name>
</gene>
<dbReference type="SMART" id="SM00389">
    <property type="entry name" value="HOX"/>
    <property type="match status" value="1"/>
</dbReference>
<keyword evidence="7 10" id="KW-0371">Homeobox</keyword>
<evidence type="ECO:0000256" key="11">
    <source>
        <dbReference type="RuleBase" id="RU000682"/>
    </source>
</evidence>
<dbReference type="InterPro" id="IPR017970">
    <property type="entry name" value="Homeobox_CS"/>
</dbReference>
<dbReference type="Gene3D" id="1.10.10.10">
    <property type="entry name" value="Winged helix-like DNA-binding domain superfamily/Winged helix DNA-binding domain"/>
    <property type="match status" value="1"/>
</dbReference>
<keyword evidence="4" id="KW-0563">Paired box</keyword>
<evidence type="ECO:0000256" key="3">
    <source>
        <dbReference type="ARBA" id="ARBA00022473"/>
    </source>
</evidence>
<proteinExistence type="evidence at transcript level"/>